<sequence length="167" mass="17600">MGVLAVRQVRRSYRRQGTSGQPHGSVMTVERVNRGKAVLGTVAAAALGSAGNAVVSWAAQALGSDDGAVEGLQAKGYVVVTTVSVIVAAVVWARIRRRSRRPRAVLRTLVPAVVGVSLLADIPVFFFDGADPLGVLALMFMHVLVAVIAVPIFHRVMPLPDERAVAV</sequence>
<comment type="caution">
    <text evidence="2">The sequence shown here is derived from an EMBL/GenBank/DDBJ whole genome shotgun (WGS) entry which is preliminary data.</text>
</comment>
<dbReference type="Proteomes" id="UP000484988">
    <property type="component" value="Unassembled WGS sequence"/>
</dbReference>
<reference evidence="2 3" key="1">
    <citation type="submission" date="2020-02" db="EMBL/GenBank/DDBJ databases">
        <title>Whole Genome Shotgun Sequence of Streptomyces sp. strain CWH03.</title>
        <authorList>
            <person name="Dohra H."/>
            <person name="Kodani S."/>
            <person name="Yamamura H."/>
        </authorList>
    </citation>
    <scope>NUCLEOTIDE SEQUENCE [LARGE SCALE GENOMIC DNA]</scope>
    <source>
        <strain evidence="2 3">CWH03</strain>
    </source>
</reference>
<organism evidence="2 3">
    <name type="scientific">Streptomyces pacificus</name>
    <dbReference type="NCBI Taxonomy" id="2705029"/>
    <lineage>
        <taxon>Bacteria</taxon>
        <taxon>Bacillati</taxon>
        <taxon>Actinomycetota</taxon>
        <taxon>Actinomycetes</taxon>
        <taxon>Kitasatosporales</taxon>
        <taxon>Streptomycetaceae</taxon>
        <taxon>Streptomyces</taxon>
    </lineage>
</organism>
<dbReference type="InterPro" id="IPR036259">
    <property type="entry name" value="MFS_trans_sf"/>
</dbReference>
<keyword evidence="1" id="KW-0812">Transmembrane</keyword>
<dbReference type="AlphaFoldDB" id="A0A6A0B402"/>
<dbReference type="InterPro" id="IPR045713">
    <property type="entry name" value="DUF6069"/>
</dbReference>
<dbReference type="SUPFAM" id="SSF103473">
    <property type="entry name" value="MFS general substrate transporter"/>
    <property type="match status" value="1"/>
</dbReference>
<feature type="transmembrane region" description="Helical" evidence="1">
    <location>
        <begin position="37"/>
        <end position="62"/>
    </location>
</feature>
<keyword evidence="1" id="KW-1133">Transmembrane helix</keyword>
<dbReference type="Pfam" id="PF19545">
    <property type="entry name" value="DUF6069"/>
    <property type="match status" value="1"/>
</dbReference>
<evidence type="ECO:0000313" key="3">
    <source>
        <dbReference type="Proteomes" id="UP000484988"/>
    </source>
</evidence>
<accession>A0A6A0B402</accession>
<proteinExistence type="predicted"/>
<evidence type="ECO:0000256" key="1">
    <source>
        <dbReference type="SAM" id="Phobius"/>
    </source>
</evidence>
<protein>
    <submittedName>
        <fullName evidence="2">Uncharacterized protein</fullName>
    </submittedName>
</protein>
<name>A0A6A0B402_9ACTN</name>
<evidence type="ECO:0000313" key="2">
    <source>
        <dbReference type="EMBL" id="GFH39425.1"/>
    </source>
</evidence>
<keyword evidence="1" id="KW-0472">Membrane</keyword>
<gene>
    <name evidence="2" type="ORF">SCWH03_56920</name>
</gene>
<feature type="transmembrane region" description="Helical" evidence="1">
    <location>
        <begin position="133"/>
        <end position="153"/>
    </location>
</feature>
<keyword evidence="3" id="KW-1185">Reference proteome</keyword>
<dbReference type="EMBL" id="BLLG01000030">
    <property type="protein sequence ID" value="GFH39425.1"/>
    <property type="molecule type" value="Genomic_DNA"/>
</dbReference>
<feature type="transmembrane region" description="Helical" evidence="1">
    <location>
        <begin position="105"/>
        <end position="127"/>
    </location>
</feature>
<feature type="transmembrane region" description="Helical" evidence="1">
    <location>
        <begin position="74"/>
        <end position="93"/>
    </location>
</feature>